<gene>
    <name evidence="6" type="ORF">MNBD_BACTEROID07-1571</name>
</gene>
<dbReference type="InterPro" id="IPR002942">
    <property type="entry name" value="S4_RNA-bd"/>
</dbReference>
<dbReference type="GO" id="GO:0043023">
    <property type="term" value="F:ribosomal large subunit binding"/>
    <property type="evidence" value="ECO:0007669"/>
    <property type="project" value="InterPro"/>
</dbReference>
<keyword evidence="6" id="KW-0346">Stress response</keyword>
<name>A0A3B0U8Z6_9ZZZZ</name>
<comment type="similarity">
    <text evidence="1">Belongs to the HSP15 family.</text>
</comment>
<keyword evidence="2" id="KW-0694">RNA-binding</keyword>
<accession>A0A3B0U8Z6</accession>
<dbReference type="GO" id="GO:0034605">
    <property type="term" value="P:cellular response to heat"/>
    <property type="evidence" value="ECO:0007669"/>
    <property type="project" value="InterPro"/>
</dbReference>
<dbReference type="SMART" id="SM00363">
    <property type="entry name" value="S4"/>
    <property type="match status" value="1"/>
</dbReference>
<dbReference type="InterPro" id="IPR036986">
    <property type="entry name" value="S4_RNA-bd_sf"/>
</dbReference>
<dbReference type="SUPFAM" id="SSF55174">
    <property type="entry name" value="Alpha-L RNA-binding motif"/>
    <property type="match status" value="1"/>
</dbReference>
<evidence type="ECO:0000256" key="3">
    <source>
        <dbReference type="ARBA" id="ARBA00023125"/>
    </source>
</evidence>
<dbReference type="Pfam" id="PF01479">
    <property type="entry name" value="S4"/>
    <property type="match status" value="1"/>
</dbReference>
<keyword evidence="3" id="KW-0238">DNA-binding</keyword>
<protein>
    <submittedName>
        <fullName evidence="6">Ribosome-associated heat shock protein implicated in the recycling of the 50S subunit (S4 paralog)</fullName>
    </submittedName>
</protein>
<organism evidence="6">
    <name type="scientific">hydrothermal vent metagenome</name>
    <dbReference type="NCBI Taxonomy" id="652676"/>
    <lineage>
        <taxon>unclassified sequences</taxon>
        <taxon>metagenomes</taxon>
        <taxon>ecological metagenomes</taxon>
    </lineage>
</organism>
<dbReference type="PROSITE" id="PS50889">
    <property type="entry name" value="S4"/>
    <property type="match status" value="1"/>
</dbReference>
<dbReference type="EMBL" id="UOET01000065">
    <property type="protein sequence ID" value="VAW26868.1"/>
    <property type="molecule type" value="Genomic_DNA"/>
</dbReference>
<feature type="region of interest" description="Disordered" evidence="4">
    <location>
        <begin position="96"/>
        <end position="126"/>
    </location>
</feature>
<evidence type="ECO:0000259" key="5">
    <source>
        <dbReference type="SMART" id="SM00363"/>
    </source>
</evidence>
<evidence type="ECO:0000256" key="1">
    <source>
        <dbReference type="ARBA" id="ARBA00008396"/>
    </source>
</evidence>
<evidence type="ECO:0000256" key="4">
    <source>
        <dbReference type="SAM" id="MobiDB-lite"/>
    </source>
</evidence>
<dbReference type="GO" id="GO:0003677">
    <property type="term" value="F:DNA binding"/>
    <property type="evidence" value="ECO:0007669"/>
    <property type="project" value="UniProtKB-KW"/>
</dbReference>
<sequence length="126" mass="14409">MSYVRLDKWLWAVRLYKTRSQATEACKGGKVKIAGSNAKPSREVNEGDEMEIHSGGIIKKIRVKKAVKNRVSASLVPDLMEDLTPAEELEKRQMMRQLNYEKRTRGAGRPTKKDRRIIDKLKGKPD</sequence>
<evidence type="ECO:0000256" key="2">
    <source>
        <dbReference type="ARBA" id="ARBA00022884"/>
    </source>
</evidence>
<dbReference type="InterPro" id="IPR025708">
    <property type="entry name" value="HSP15"/>
</dbReference>
<dbReference type="AlphaFoldDB" id="A0A3B0U8Z6"/>
<feature type="domain" description="RNA-binding S4" evidence="5">
    <location>
        <begin position="4"/>
        <end position="69"/>
    </location>
</feature>
<feature type="compositionally biased region" description="Basic and acidic residues" evidence="4">
    <location>
        <begin position="116"/>
        <end position="126"/>
    </location>
</feature>
<reference evidence="6" key="1">
    <citation type="submission" date="2018-06" db="EMBL/GenBank/DDBJ databases">
        <authorList>
            <person name="Zhirakovskaya E."/>
        </authorList>
    </citation>
    <scope>NUCLEOTIDE SEQUENCE</scope>
</reference>
<evidence type="ECO:0000313" key="6">
    <source>
        <dbReference type="EMBL" id="VAW26868.1"/>
    </source>
</evidence>
<dbReference type="Gene3D" id="3.10.290.10">
    <property type="entry name" value="RNA-binding S4 domain"/>
    <property type="match status" value="1"/>
</dbReference>
<dbReference type="CDD" id="cd00165">
    <property type="entry name" value="S4"/>
    <property type="match status" value="1"/>
</dbReference>
<proteinExistence type="inferred from homology"/>
<dbReference type="PIRSF" id="PIRSF016821">
    <property type="entry name" value="HSP15"/>
    <property type="match status" value="1"/>
</dbReference>
<dbReference type="GO" id="GO:0003727">
    <property type="term" value="F:single-stranded RNA binding"/>
    <property type="evidence" value="ECO:0007669"/>
    <property type="project" value="InterPro"/>
</dbReference>